<protein>
    <submittedName>
        <fullName evidence="1">Uncharacterized protein</fullName>
    </submittedName>
</protein>
<name>A0AAD9NUK9_RIDPI</name>
<gene>
    <name evidence="1" type="ORF">NP493_314g01015</name>
</gene>
<evidence type="ECO:0000313" key="1">
    <source>
        <dbReference type="EMBL" id="KAK2183382.1"/>
    </source>
</evidence>
<proteinExistence type="predicted"/>
<keyword evidence="2" id="KW-1185">Reference proteome</keyword>
<evidence type="ECO:0000313" key="2">
    <source>
        <dbReference type="Proteomes" id="UP001209878"/>
    </source>
</evidence>
<organism evidence="1 2">
    <name type="scientific">Ridgeia piscesae</name>
    <name type="common">Tubeworm</name>
    <dbReference type="NCBI Taxonomy" id="27915"/>
    <lineage>
        <taxon>Eukaryota</taxon>
        <taxon>Metazoa</taxon>
        <taxon>Spiralia</taxon>
        <taxon>Lophotrochozoa</taxon>
        <taxon>Annelida</taxon>
        <taxon>Polychaeta</taxon>
        <taxon>Sedentaria</taxon>
        <taxon>Canalipalpata</taxon>
        <taxon>Sabellida</taxon>
        <taxon>Siboglinidae</taxon>
        <taxon>Ridgeia</taxon>
    </lineage>
</organism>
<reference evidence="1" key="1">
    <citation type="journal article" date="2023" name="Mol. Biol. Evol.">
        <title>Third-Generation Sequencing Reveals the Adaptive Role of the Epigenome in Three Deep-Sea Polychaetes.</title>
        <authorList>
            <person name="Perez M."/>
            <person name="Aroh O."/>
            <person name="Sun Y."/>
            <person name="Lan Y."/>
            <person name="Juniper S.K."/>
            <person name="Young C.R."/>
            <person name="Angers B."/>
            <person name="Qian P.Y."/>
        </authorList>
    </citation>
    <scope>NUCLEOTIDE SEQUENCE</scope>
    <source>
        <strain evidence="1">R07B-5</strain>
    </source>
</reference>
<dbReference type="AlphaFoldDB" id="A0AAD9NUK9"/>
<dbReference type="EMBL" id="JAODUO010000313">
    <property type="protein sequence ID" value="KAK2183382.1"/>
    <property type="molecule type" value="Genomic_DNA"/>
</dbReference>
<accession>A0AAD9NUK9</accession>
<comment type="caution">
    <text evidence="1">The sequence shown here is derived from an EMBL/GenBank/DDBJ whole genome shotgun (WGS) entry which is preliminary data.</text>
</comment>
<sequence length="44" mass="4812">MTSHSHHTDRANSTGGAVVWLLKLQSKMLEDAYLLQGFPGTVTI</sequence>
<dbReference type="Proteomes" id="UP001209878">
    <property type="component" value="Unassembled WGS sequence"/>
</dbReference>